<dbReference type="EMBL" id="FOUE01000002">
    <property type="protein sequence ID" value="SFM27027.1"/>
    <property type="molecule type" value="Genomic_DNA"/>
</dbReference>
<dbReference type="STRING" id="488535.SAMN04487963_2012"/>
<evidence type="ECO:0000313" key="3">
    <source>
        <dbReference type="Proteomes" id="UP000198519"/>
    </source>
</evidence>
<proteinExistence type="predicted"/>
<dbReference type="InterPro" id="IPR036010">
    <property type="entry name" value="2Fe-2S_ferredoxin-like_sf"/>
</dbReference>
<evidence type="ECO:0000313" key="2">
    <source>
        <dbReference type="EMBL" id="SFM27027.1"/>
    </source>
</evidence>
<dbReference type="PROSITE" id="PS00197">
    <property type="entry name" value="2FE2S_FER_1"/>
    <property type="match status" value="1"/>
</dbReference>
<sequence>MSVLVALEVTSGSEITLREDESLLRSMERSCFMLPKIGCKGGGCGLCKVQVLSGEYELGKMSKKHVSELDKLNGKVLACRCYPKSDLTFNVNTTNR</sequence>
<accession>A0A1I4PH91</accession>
<gene>
    <name evidence="2" type="ORF">SAMN04487963_2012</name>
</gene>
<reference evidence="3" key="1">
    <citation type="submission" date="2016-10" db="EMBL/GenBank/DDBJ databases">
        <authorList>
            <person name="Varghese N."/>
            <person name="Submissions S."/>
        </authorList>
    </citation>
    <scope>NUCLEOTIDE SEQUENCE [LARGE SCALE GENOMIC DNA]</scope>
    <source>
        <strain evidence="3">CGMCC 1.7061</strain>
    </source>
</reference>
<dbReference type="GO" id="GO:0051537">
    <property type="term" value="F:2 iron, 2 sulfur cluster binding"/>
    <property type="evidence" value="ECO:0007669"/>
    <property type="project" value="InterPro"/>
</dbReference>
<dbReference type="Pfam" id="PF00111">
    <property type="entry name" value="Fer2"/>
    <property type="match status" value="1"/>
</dbReference>
<organism evidence="2 3">
    <name type="scientific">Marinobacter zhejiangensis</name>
    <dbReference type="NCBI Taxonomy" id="488535"/>
    <lineage>
        <taxon>Bacteria</taxon>
        <taxon>Pseudomonadati</taxon>
        <taxon>Pseudomonadota</taxon>
        <taxon>Gammaproteobacteria</taxon>
        <taxon>Pseudomonadales</taxon>
        <taxon>Marinobacteraceae</taxon>
        <taxon>Marinobacter</taxon>
    </lineage>
</organism>
<dbReference type="Proteomes" id="UP000198519">
    <property type="component" value="Unassembled WGS sequence"/>
</dbReference>
<dbReference type="AlphaFoldDB" id="A0A1I4PH91"/>
<dbReference type="InterPro" id="IPR001041">
    <property type="entry name" value="2Fe-2S_ferredoxin-type"/>
</dbReference>
<dbReference type="Gene3D" id="3.10.20.30">
    <property type="match status" value="1"/>
</dbReference>
<keyword evidence="3" id="KW-1185">Reference proteome</keyword>
<name>A0A1I4PH91_9GAMM</name>
<feature type="domain" description="2Fe-2S ferredoxin-type" evidence="1">
    <location>
        <begin position="1"/>
        <end position="96"/>
    </location>
</feature>
<dbReference type="PROSITE" id="PS51085">
    <property type="entry name" value="2FE2S_FER_2"/>
    <property type="match status" value="1"/>
</dbReference>
<dbReference type="InterPro" id="IPR012675">
    <property type="entry name" value="Beta-grasp_dom_sf"/>
</dbReference>
<dbReference type="RefSeq" id="WP_092022048.1">
    <property type="nucleotide sequence ID" value="NZ_FOUE01000002.1"/>
</dbReference>
<protein>
    <submittedName>
        <fullName evidence="2">Ferredoxin</fullName>
    </submittedName>
</protein>
<dbReference type="OrthoDB" id="9133614at2"/>
<dbReference type="InterPro" id="IPR006058">
    <property type="entry name" value="2Fe2S_fd_BS"/>
</dbReference>
<evidence type="ECO:0000259" key="1">
    <source>
        <dbReference type="PROSITE" id="PS51085"/>
    </source>
</evidence>
<dbReference type="SUPFAM" id="SSF54292">
    <property type="entry name" value="2Fe-2S ferredoxin-like"/>
    <property type="match status" value="1"/>
</dbReference>